<evidence type="ECO:0000256" key="1">
    <source>
        <dbReference type="SAM" id="MobiDB-lite"/>
    </source>
</evidence>
<dbReference type="PANTHER" id="PTHR47765:SF2">
    <property type="entry name" value="EXONUCLEASE MUT-7 HOMOLOG"/>
    <property type="match status" value="1"/>
</dbReference>
<feature type="domain" description="3'-5' exonuclease" evidence="2">
    <location>
        <begin position="50"/>
        <end position="223"/>
    </location>
</feature>
<dbReference type="Pfam" id="PF01612">
    <property type="entry name" value="DNA_pol_A_exo1"/>
    <property type="match status" value="1"/>
</dbReference>
<name>A0ABP3VT35_9BURK</name>
<sequence>MKNKLPEAAPAAGSPAERRNKPPVQMPAPRPSKEEIALLPPYQALPPSRILLVTEASHLAFVAAEVARAGMVGFDTESKPIFGAGLKSDGPHVIQIATLDHAFIFQTFRRDTLAVLQEILESPHILKVGFGLNSDRGPLQEKLGIGLQSCIDVARAFRPLGYREAVGVKTAVAIALGQRLQKSRKATTSNWALPQLAPRQLQYAADDAHAALAVFMALGCPQNQPVREAKIE</sequence>
<evidence type="ECO:0000259" key="2">
    <source>
        <dbReference type="SMART" id="SM00474"/>
    </source>
</evidence>
<dbReference type="SUPFAM" id="SSF53098">
    <property type="entry name" value="Ribonuclease H-like"/>
    <property type="match status" value="1"/>
</dbReference>
<evidence type="ECO:0000313" key="3">
    <source>
        <dbReference type="EMBL" id="GAA0764929.1"/>
    </source>
</evidence>
<dbReference type="RefSeq" id="WP_231011054.1">
    <property type="nucleotide sequence ID" value="NZ_BAAAEW010000042.1"/>
</dbReference>
<organism evidence="3 4">
    <name type="scientific">Ideonella azotifigens</name>
    <dbReference type="NCBI Taxonomy" id="513160"/>
    <lineage>
        <taxon>Bacteria</taxon>
        <taxon>Pseudomonadati</taxon>
        <taxon>Pseudomonadota</taxon>
        <taxon>Betaproteobacteria</taxon>
        <taxon>Burkholderiales</taxon>
        <taxon>Sphaerotilaceae</taxon>
        <taxon>Ideonella</taxon>
    </lineage>
</organism>
<dbReference type="InterPro" id="IPR052408">
    <property type="entry name" value="Exonuclease_MUT-7-like"/>
</dbReference>
<feature type="region of interest" description="Disordered" evidence="1">
    <location>
        <begin position="1"/>
        <end position="31"/>
    </location>
</feature>
<dbReference type="GO" id="GO:0004527">
    <property type="term" value="F:exonuclease activity"/>
    <property type="evidence" value="ECO:0007669"/>
    <property type="project" value="UniProtKB-KW"/>
</dbReference>
<dbReference type="Gene3D" id="3.30.420.10">
    <property type="entry name" value="Ribonuclease H-like superfamily/Ribonuclease H"/>
    <property type="match status" value="1"/>
</dbReference>
<dbReference type="SMART" id="SM00474">
    <property type="entry name" value="35EXOc"/>
    <property type="match status" value="1"/>
</dbReference>
<dbReference type="InterPro" id="IPR002562">
    <property type="entry name" value="3'-5'_exonuclease_dom"/>
</dbReference>
<dbReference type="EMBL" id="BAAAEW010000042">
    <property type="protein sequence ID" value="GAA0764929.1"/>
    <property type="molecule type" value="Genomic_DNA"/>
</dbReference>
<keyword evidence="3" id="KW-0540">Nuclease</keyword>
<keyword evidence="3" id="KW-0269">Exonuclease</keyword>
<proteinExistence type="predicted"/>
<feature type="compositionally biased region" description="Low complexity" evidence="1">
    <location>
        <begin position="1"/>
        <end position="15"/>
    </location>
</feature>
<keyword evidence="3" id="KW-0378">Hydrolase</keyword>
<dbReference type="InterPro" id="IPR036397">
    <property type="entry name" value="RNaseH_sf"/>
</dbReference>
<keyword evidence="4" id="KW-1185">Reference proteome</keyword>
<accession>A0ABP3VT35</accession>
<dbReference type="InterPro" id="IPR012337">
    <property type="entry name" value="RNaseH-like_sf"/>
</dbReference>
<evidence type="ECO:0000313" key="4">
    <source>
        <dbReference type="Proteomes" id="UP001500279"/>
    </source>
</evidence>
<dbReference type="Proteomes" id="UP001500279">
    <property type="component" value="Unassembled WGS sequence"/>
</dbReference>
<comment type="caution">
    <text evidence="3">The sequence shown here is derived from an EMBL/GenBank/DDBJ whole genome shotgun (WGS) entry which is preliminary data.</text>
</comment>
<protein>
    <submittedName>
        <fullName evidence="3">3'-5' exonuclease</fullName>
    </submittedName>
</protein>
<dbReference type="PANTHER" id="PTHR47765">
    <property type="entry name" value="3'-5' EXONUCLEASE DOMAIN-CONTAINING PROTEIN"/>
    <property type="match status" value="1"/>
</dbReference>
<reference evidence="4" key="1">
    <citation type="journal article" date="2019" name="Int. J. Syst. Evol. Microbiol.">
        <title>The Global Catalogue of Microorganisms (GCM) 10K type strain sequencing project: providing services to taxonomists for standard genome sequencing and annotation.</title>
        <authorList>
            <consortium name="The Broad Institute Genomics Platform"/>
            <consortium name="The Broad Institute Genome Sequencing Center for Infectious Disease"/>
            <person name="Wu L."/>
            <person name="Ma J."/>
        </authorList>
    </citation>
    <scope>NUCLEOTIDE SEQUENCE [LARGE SCALE GENOMIC DNA]</scope>
    <source>
        <strain evidence="4">JCM 15503</strain>
    </source>
</reference>
<dbReference type="CDD" id="cd06141">
    <property type="entry name" value="WRN_exo"/>
    <property type="match status" value="1"/>
</dbReference>
<gene>
    <name evidence="3" type="ORF">GCM10009107_51630</name>
</gene>